<dbReference type="PANTHER" id="PTHR21666:SF289">
    <property type="entry name" value="L-ALA--D-GLU ENDOPEPTIDASE"/>
    <property type="match status" value="1"/>
</dbReference>
<gene>
    <name evidence="3" type="ORF">GCL57_09510</name>
</gene>
<dbReference type="RefSeq" id="WP_152213112.1">
    <property type="nucleotide sequence ID" value="NZ_WFLN01000007.1"/>
</dbReference>
<dbReference type="SUPFAM" id="SSF51261">
    <property type="entry name" value="Duplicated hybrid motif"/>
    <property type="match status" value="1"/>
</dbReference>
<dbReference type="Gene3D" id="2.70.70.10">
    <property type="entry name" value="Glucose Permease (Domain IIA)"/>
    <property type="match status" value="1"/>
</dbReference>
<dbReference type="InterPro" id="IPR050570">
    <property type="entry name" value="Cell_wall_metabolism_enzyme"/>
</dbReference>
<keyword evidence="1" id="KW-0732">Signal</keyword>
<dbReference type="GO" id="GO:0004222">
    <property type="term" value="F:metalloendopeptidase activity"/>
    <property type="evidence" value="ECO:0007669"/>
    <property type="project" value="TreeGrafter"/>
</dbReference>
<protein>
    <submittedName>
        <fullName evidence="3">Peptidoglycan DD-metalloendopeptidase family protein</fullName>
    </submittedName>
</protein>
<proteinExistence type="predicted"/>
<evidence type="ECO:0000313" key="4">
    <source>
        <dbReference type="Proteomes" id="UP000442694"/>
    </source>
</evidence>
<accession>A0A833JEA0</accession>
<evidence type="ECO:0000259" key="2">
    <source>
        <dbReference type="Pfam" id="PF01551"/>
    </source>
</evidence>
<dbReference type="CDD" id="cd12797">
    <property type="entry name" value="M23_peptidase"/>
    <property type="match status" value="1"/>
</dbReference>
<evidence type="ECO:0000256" key="1">
    <source>
        <dbReference type="ARBA" id="ARBA00022729"/>
    </source>
</evidence>
<evidence type="ECO:0000313" key="3">
    <source>
        <dbReference type="EMBL" id="KAB8029769.1"/>
    </source>
</evidence>
<sequence>MLKLDKFKQKISFALVIPLILALTACINQNNNSNQNLVLKGSVADLNEKAKFDPNFLARQKSAETSFFGFPSINSNSSDEDLVIDEDEGLGVIESDPFEAQQQIARNDPSLGKFGGFPLIWPVSGTFTSPFGIRRLMKRVRPHNGIDIGAPSGTPIRAAADGQVLFSGAKRGYGYSVIMGHDASHETLYAHMKTIVARSGQFVRRDQIIGYVGKTGRSTGPHLHFETRIAGVAKNPLMYLPTPHSGKMRVGVHTPSYSDQVAYYKRLSQIAYNSDQNKVRKVK</sequence>
<dbReference type="PROSITE" id="PS51257">
    <property type="entry name" value="PROKAR_LIPOPROTEIN"/>
    <property type="match status" value="1"/>
</dbReference>
<dbReference type="PANTHER" id="PTHR21666">
    <property type="entry name" value="PEPTIDASE-RELATED"/>
    <property type="match status" value="1"/>
</dbReference>
<reference evidence="3 4" key="1">
    <citation type="submission" date="2019-10" db="EMBL/GenBank/DDBJ databases">
        <title>New genus of Silvanigrellaceae.</title>
        <authorList>
            <person name="Pitt A."/>
            <person name="Hahn M.W."/>
        </authorList>
    </citation>
    <scope>NUCLEOTIDE SEQUENCE [LARGE SCALE GENOMIC DNA]</scope>
    <source>
        <strain evidence="3 4">33A1-SZDP</strain>
    </source>
</reference>
<dbReference type="InterPro" id="IPR016047">
    <property type="entry name" value="M23ase_b-sheet_dom"/>
</dbReference>
<dbReference type="EMBL" id="WFLN01000007">
    <property type="protein sequence ID" value="KAB8029769.1"/>
    <property type="molecule type" value="Genomic_DNA"/>
</dbReference>
<dbReference type="Pfam" id="PF01551">
    <property type="entry name" value="Peptidase_M23"/>
    <property type="match status" value="1"/>
</dbReference>
<feature type="domain" description="M23ase beta-sheet core" evidence="2">
    <location>
        <begin position="142"/>
        <end position="236"/>
    </location>
</feature>
<comment type="caution">
    <text evidence="3">The sequence shown here is derived from an EMBL/GenBank/DDBJ whole genome shotgun (WGS) entry which is preliminary data.</text>
</comment>
<keyword evidence="4" id="KW-1185">Reference proteome</keyword>
<dbReference type="Proteomes" id="UP000442694">
    <property type="component" value="Unassembled WGS sequence"/>
</dbReference>
<dbReference type="InterPro" id="IPR011055">
    <property type="entry name" value="Dup_hybrid_motif"/>
</dbReference>
<dbReference type="AlphaFoldDB" id="A0A833JEA0"/>
<name>A0A833JEA0_9BACT</name>
<organism evidence="3 4">
    <name type="scientific">Fluviispira multicolorata</name>
    <dbReference type="NCBI Taxonomy" id="2654512"/>
    <lineage>
        <taxon>Bacteria</taxon>
        <taxon>Pseudomonadati</taxon>
        <taxon>Bdellovibrionota</taxon>
        <taxon>Oligoflexia</taxon>
        <taxon>Silvanigrellales</taxon>
        <taxon>Silvanigrellaceae</taxon>
        <taxon>Fluviispira</taxon>
    </lineage>
</organism>